<evidence type="ECO:0000256" key="3">
    <source>
        <dbReference type="ARBA" id="ARBA00006483"/>
    </source>
</evidence>
<comment type="function">
    <text evidence="1 7">May be involved in both secretory and endocytic intracellular trafficking in the endosomal/prevacuolar compartments.</text>
</comment>
<dbReference type="InterPro" id="IPR004895">
    <property type="entry name" value="Prenylated_rab_accept_PRA1"/>
</dbReference>
<feature type="region of interest" description="Disordered" evidence="8">
    <location>
        <begin position="1"/>
        <end position="22"/>
    </location>
</feature>
<dbReference type="GO" id="GO:0005783">
    <property type="term" value="C:endoplasmic reticulum"/>
    <property type="evidence" value="ECO:0007669"/>
    <property type="project" value="TreeGrafter"/>
</dbReference>
<dbReference type="Proteomes" id="UP000886885">
    <property type="component" value="Chromosome 19A"/>
</dbReference>
<keyword evidence="7" id="KW-0813">Transport</keyword>
<evidence type="ECO:0000256" key="4">
    <source>
        <dbReference type="ARBA" id="ARBA00022692"/>
    </source>
</evidence>
<dbReference type="OrthoDB" id="63113at2759"/>
<sequence length="270" mass="29310">MTSQALPISTTETTSASSSATSTPTLTTLRTFLTRLFSSLRTTLSNRRPWLELVDRTAFSRPLSLSDATTRVRKNFSYFKINYLTILAIVLAFSLLSHPFSLLTLLSLVAAWLGLYTFRPSDQPLVVLGRTMSNREVLGILVLVTVIVVFLTSVGSLIITAVLVGVGIVCVHGAFRDPEDLFMDDQDTAGSTGLFSFIGGPSGGSNVIPLLIEEDLVSDSVEWHKRSIQLTPTNLELKPGCVFEEGASGVYLLHNYDLHSIELSQGGNPA</sequence>
<dbReference type="AlphaFoldDB" id="A0A8X7XXC2"/>
<keyword evidence="6 7" id="KW-0472">Membrane</keyword>
<evidence type="ECO:0000256" key="5">
    <source>
        <dbReference type="ARBA" id="ARBA00022989"/>
    </source>
</evidence>
<protein>
    <recommendedName>
        <fullName evidence="7">PRA1 family protein</fullName>
    </recommendedName>
</protein>
<feature type="compositionally biased region" description="Low complexity" evidence="8">
    <location>
        <begin position="9"/>
        <end position="22"/>
    </location>
</feature>
<dbReference type="GO" id="GO:0016192">
    <property type="term" value="P:vesicle-mediated transport"/>
    <property type="evidence" value="ECO:0007669"/>
    <property type="project" value="TreeGrafter"/>
</dbReference>
<evidence type="ECO:0000256" key="8">
    <source>
        <dbReference type="SAM" id="MobiDB-lite"/>
    </source>
</evidence>
<feature type="transmembrane region" description="Helical" evidence="7">
    <location>
        <begin position="102"/>
        <end position="118"/>
    </location>
</feature>
<keyword evidence="5 7" id="KW-1133">Transmembrane helix</keyword>
<dbReference type="GO" id="GO:0005794">
    <property type="term" value="C:Golgi apparatus"/>
    <property type="evidence" value="ECO:0007669"/>
    <property type="project" value="TreeGrafter"/>
</dbReference>
<dbReference type="PANTHER" id="PTHR19317:SF94">
    <property type="entry name" value="PRA1 FAMILY PROTEIN"/>
    <property type="match status" value="1"/>
</dbReference>
<name>A0A8X7XXC2_POPTO</name>
<keyword evidence="4 7" id="KW-0812">Transmembrane</keyword>
<evidence type="ECO:0000256" key="1">
    <source>
        <dbReference type="ARBA" id="ARBA00002501"/>
    </source>
</evidence>
<keyword evidence="10" id="KW-1185">Reference proteome</keyword>
<evidence type="ECO:0000313" key="9">
    <source>
        <dbReference type="EMBL" id="KAG6739017.1"/>
    </source>
</evidence>
<dbReference type="Pfam" id="PF03208">
    <property type="entry name" value="PRA1"/>
    <property type="match status" value="1"/>
</dbReference>
<comment type="subcellular location">
    <subcellularLocation>
        <location evidence="2">Endomembrane system</location>
        <topology evidence="2">Multi-pass membrane protein</topology>
    </subcellularLocation>
    <subcellularLocation>
        <location evidence="7">Membrane</location>
        <topology evidence="7">Multi-pass membrane protein</topology>
    </subcellularLocation>
</comment>
<reference evidence="9" key="1">
    <citation type="journal article" date="2020" name="bioRxiv">
        <title>Hybrid origin of Populus tomentosa Carr. identified through genome sequencing and phylogenomic analysis.</title>
        <authorList>
            <person name="An X."/>
            <person name="Gao K."/>
            <person name="Chen Z."/>
            <person name="Li J."/>
            <person name="Yang X."/>
            <person name="Yang X."/>
            <person name="Zhou J."/>
            <person name="Guo T."/>
            <person name="Zhao T."/>
            <person name="Huang S."/>
            <person name="Miao D."/>
            <person name="Khan W.U."/>
            <person name="Rao P."/>
            <person name="Ye M."/>
            <person name="Lei B."/>
            <person name="Liao W."/>
            <person name="Wang J."/>
            <person name="Ji L."/>
            <person name="Li Y."/>
            <person name="Guo B."/>
            <person name="Mustafa N.S."/>
            <person name="Li S."/>
            <person name="Yun Q."/>
            <person name="Keller S.R."/>
            <person name="Mao J."/>
            <person name="Zhang R."/>
            <person name="Strauss S.H."/>
        </authorList>
    </citation>
    <scope>NUCLEOTIDE SEQUENCE</scope>
    <source>
        <strain evidence="9">GM15</strain>
        <tissue evidence="9">Leaf</tissue>
    </source>
</reference>
<feature type="transmembrane region" description="Helical" evidence="7">
    <location>
        <begin position="138"/>
        <end position="169"/>
    </location>
</feature>
<evidence type="ECO:0000256" key="2">
    <source>
        <dbReference type="ARBA" id="ARBA00004127"/>
    </source>
</evidence>
<feature type="transmembrane region" description="Helical" evidence="7">
    <location>
        <begin position="78"/>
        <end position="96"/>
    </location>
</feature>
<dbReference type="GO" id="GO:0016020">
    <property type="term" value="C:membrane"/>
    <property type="evidence" value="ECO:0007669"/>
    <property type="project" value="UniProtKB-SubCell"/>
</dbReference>
<evidence type="ECO:0000256" key="6">
    <source>
        <dbReference type="ARBA" id="ARBA00023136"/>
    </source>
</evidence>
<comment type="caution">
    <text evidence="9">The sequence shown here is derived from an EMBL/GenBank/DDBJ whole genome shotgun (WGS) entry which is preliminary data.</text>
</comment>
<dbReference type="PANTHER" id="PTHR19317">
    <property type="entry name" value="PRENYLATED RAB ACCEPTOR 1-RELATED"/>
    <property type="match status" value="1"/>
</dbReference>
<accession>A0A8X7XXC2</accession>
<evidence type="ECO:0000256" key="7">
    <source>
        <dbReference type="RuleBase" id="RU363107"/>
    </source>
</evidence>
<proteinExistence type="inferred from homology"/>
<comment type="similarity">
    <text evidence="3 7">Belongs to the PRA1 family.</text>
</comment>
<organism evidence="9 10">
    <name type="scientific">Populus tomentosa</name>
    <name type="common">Chinese white poplar</name>
    <dbReference type="NCBI Taxonomy" id="118781"/>
    <lineage>
        <taxon>Eukaryota</taxon>
        <taxon>Viridiplantae</taxon>
        <taxon>Streptophyta</taxon>
        <taxon>Embryophyta</taxon>
        <taxon>Tracheophyta</taxon>
        <taxon>Spermatophyta</taxon>
        <taxon>Magnoliopsida</taxon>
        <taxon>eudicotyledons</taxon>
        <taxon>Gunneridae</taxon>
        <taxon>Pentapetalae</taxon>
        <taxon>rosids</taxon>
        <taxon>fabids</taxon>
        <taxon>Malpighiales</taxon>
        <taxon>Salicaceae</taxon>
        <taxon>Saliceae</taxon>
        <taxon>Populus</taxon>
    </lineage>
</organism>
<evidence type="ECO:0000313" key="10">
    <source>
        <dbReference type="Proteomes" id="UP000886885"/>
    </source>
</evidence>
<gene>
    <name evidence="9" type="ORF">POTOM_058652</name>
</gene>
<dbReference type="EMBL" id="JAAWWB010000037">
    <property type="protein sequence ID" value="KAG6739017.1"/>
    <property type="molecule type" value="Genomic_DNA"/>
</dbReference>